<dbReference type="OrthoDB" id="73997at2759"/>
<dbReference type="PANTHER" id="PTHR14387:SF0">
    <property type="entry name" value="DUF2428 DOMAIN-CONTAINING PROTEIN"/>
    <property type="match status" value="1"/>
</dbReference>
<evidence type="ECO:0000313" key="7">
    <source>
        <dbReference type="Proteomes" id="UP000190274"/>
    </source>
</evidence>
<evidence type="ECO:0000256" key="1">
    <source>
        <dbReference type="ARBA" id="ARBA00010409"/>
    </source>
</evidence>
<dbReference type="InterPro" id="IPR056843">
    <property type="entry name" value="THADA-like_TPR"/>
</dbReference>
<feature type="domain" description="tRNA (32-2'-O)-methyltransferase regulator THADA-like C-terminal TPR repeats region" evidence="5">
    <location>
        <begin position="832"/>
        <end position="986"/>
    </location>
</feature>
<feature type="domain" description="DUF2428" evidence="3">
    <location>
        <begin position="609"/>
        <end position="830"/>
    </location>
</feature>
<accession>A0A1G4K1P5</accession>
<dbReference type="Pfam" id="PF25150">
    <property type="entry name" value="TPR_Trm732"/>
    <property type="match status" value="1"/>
</dbReference>
<evidence type="ECO:0000259" key="5">
    <source>
        <dbReference type="Pfam" id="PF25151"/>
    </source>
</evidence>
<dbReference type="EMBL" id="LT598461">
    <property type="protein sequence ID" value="SCU97381.1"/>
    <property type="molecule type" value="Genomic_DNA"/>
</dbReference>
<feature type="domain" description="tRNA (32-2'-O)-methyltransferase regulator THADA-like TPR repeats region" evidence="4">
    <location>
        <begin position="228"/>
        <end position="493"/>
    </location>
</feature>
<dbReference type="GO" id="GO:0005829">
    <property type="term" value="C:cytosol"/>
    <property type="evidence" value="ECO:0007669"/>
    <property type="project" value="TreeGrafter"/>
</dbReference>
<comment type="similarity">
    <text evidence="1">Belongs to the THADA family.</text>
</comment>
<dbReference type="STRING" id="1266660.A0A1G4K1P5"/>
<dbReference type="InterPro" id="IPR056842">
    <property type="entry name" value="THADA-like_TPR_C"/>
</dbReference>
<reference evidence="6 7" key="1">
    <citation type="submission" date="2016-03" db="EMBL/GenBank/DDBJ databases">
        <authorList>
            <person name="Devillers H."/>
        </authorList>
    </citation>
    <scope>NUCLEOTIDE SEQUENCE [LARGE SCALE GENOMIC DNA]</scope>
    <source>
        <strain evidence="6">CBS 10888</strain>
    </source>
</reference>
<keyword evidence="7" id="KW-1185">Reference proteome</keyword>
<dbReference type="SUPFAM" id="SSF48371">
    <property type="entry name" value="ARM repeat"/>
    <property type="match status" value="1"/>
</dbReference>
<protein>
    <submittedName>
        <fullName evidence="6">LADA_0H05974g1_1</fullName>
    </submittedName>
</protein>
<proteinExistence type="inferred from homology"/>
<dbReference type="Pfam" id="PF10350">
    <property type="entry name" value="DUF2428"/>
    <property type="match status" value="1"/>
</dbReference>
<dbReference type="Pfam" id="PF25151">
    <property type="entry name" value="TPR_Trm732_C"/>
    <property type="match status" value="1"/>
</dbReference>
<evidence type="ECO:0000256" key="2">
    <source>
        <dbReference type="ARBA" id="ARBA00022694"/>
    </source>
</evidence>
<dbReference type="InterPro" id="IPR051954">
    <property type="entry name" value="tRNA_methyltransferase_THADA"/>
</dbReference>
<evidence type="ECO:0000313" key="6">
    <source>
        <dbReference type="EMBL" id="SCU97381.1"/>
    </source>
</evidence>
<organism evidence="6 7">
    <name type="scientific">Lachancea dasiensis</name>
    <dbReference type="NCBI Taxonomy" id="1072105"/>
    <lineage>
        <taxon>Eukaryota</taxon>
        <taxon>Fungi</taxon>
        <taxon>Dikarya</taxon>
        <taxon>Ascomycota</taxon>
        <taxon>Saccharomycotina</taxon>
        <taxon>Saccharomycetes</taxon>
        <taxon>Saccharomycetales</taxon>
        <taxon>Saccharomycetaceae</taxon>
        <taxon>Lachancea</taxon>
    </lineage>
</organism>
<keyword evidence="2" id="KW-0819">tRNA processing</keyword>
<evidence type="ECO:0000259" key="3">
    <source>
        <dbReference type="Pfam" id="PF10350"/>
    </source>
</evidence>
<evidence type="ECO:0000259" key="4">
    <source>
        <dbReference type="Pfam" id="PF25150"/>
    </source>
</evidence>
<sequence>MDHIAAYKRFLIGIKPRDLKNLDKEAIDKLYFIFNDIFQILSDTTAIEDRARLLLTDTLGIWMVRIRQWVEIVRHLQSLDDNQALLLQKLNTHLLTQVRCDFLFRYVIDFWNESGAALANSLDGLLHKLLHLVKLVRVEEDYQVMLRSWLSETLQIPYTMRVLYYLTHVLAPEVDVLQILESRPDFIEHSLGLMWTESLATPIGKCIASILINAYNRHYRSASDLDAWFSLWERSTMHFFQNPRMRKRIEICILVPVFTTVKENVFNHFISRNFQRDSPELIPILKIGQELSLEEEPFHDDKLVSLSFMEQLLRQDQYKLPVFELLTFATKKSMPVASYIYDIIKRNMNLFFVDIEVKCRNEFRSLFKKFIDRIRDSTYSLNRDSLKLQAKNKFPEEQAQKRRMISEAIAFMDWLVQFLKSQIIPGSQYQRQILATKLLKTLVSSSLDPNIPKLYLDPRLVMNFPFNVFLSDDRALGRLLLDNLTDNYNDVRDNCLELLTIFSQATDKKNNINLHYDVLLEKCYALLGSYKGCEGGSKLAEFLFIVSTNKPSVIQNLLDKLSQRIESSNHNLIANFSKSVHGYFLALSLLLHKSDFIRELGDIEATIDTCIRLIALNWATVEHILCDDPFENQKDCMKAGFDVSDPQVITYAFRSIKDSAELLRTIIGIPSLSESQLVSCGELMLEQLATIRHSGAFQSVVPSFVACCQRCYQQCPKITEIWLHRMLGLLEKKTQFITRRSGGVPHIICSIVSPETAVKRPLLKLTFDHLFKIAKIPVSEHEERNDLPQVNAFNCIKVLFIESTLSDACAPFVYPALALCLRSFTSPLWSLRNCSFMLFSALQNRLFGKSGKSVSARLFFSRYEGVQSSLREQFEKSLNKSLLIQGTRESGTDLPTLDSQIESIFLVLTILSRLKQTPGFDGLADFKKLVVLCLESQNWTVRQLAARTLPNLVNDSSAEILNLVRNLQLSGLKQNTAHGYILAIHEFLGSEDNQFLSGTELAYMVNSIVDLAGSFIFENKCFVTAKAFVSLVDICLSKGALSTAEGKRLTSQLGTYFLKLNDDYSMDGTKQLLLKELFSILTKRESKDNLLDLTAVALLSPFYEVQIAAAEYVAQNENLNIGKESVIAEILLELFFEEKVWNHIKLSVLRALITLKVTIDVKKLMALIEETHSDDLRATALEYAGLFVGAGDNLYRGLVEKLSRDEIPFELRKSALVSLTNATNRFPDVKMFFVISRFLYDDDLVLRETSSTHLNRVLFKTDTVSLGTAFPVTANLFVAHMQNNPEAHAIAFAAVKGDLEPLTSQTCWEKDEEADELFEVEPENQFRNFVEEGLRHVELLRHAKDLKEELHSFVLSLVLVLNRRMYHYVVKDAPLGWGSNYKLFGQLVILRKLALSLEITEIELLDQHLTSLDCHPSVFELSSGSA</sequence>
<dbReference type="PANTHER" id="PTHR14387">
    <property type="entry name" value="THADA/DEATH RECEPTOR INTERACTING PROTEIN"/>
    <property type="match status" value="1"/>
</dbReference>
<name>A0A1G4K1P5_9SACH</name>
<dbReference type="Proteomes" id="UP000190274">
    <property type="component" value="Chromosome H"/>
</dbReference>
<dbReference type="InterPro" id="IPR016024">
    <property type="entry name" value="ARM-type_fold"/>
</dbReference>
<dbReference type="GO" id="GO:0002130">
    <property type="term" value="P:wobble position ribose methylation"/>
    <property type="evidence" value="ECO:0007669"/>
    <property type="project" value="EnsemblFungi"/>
</dbReference>
<dbReference type="InterPro" id="IPR019442">
    <property type="entry name" value="THADA/TRM732_DUF2428"/>
</dbReference>
<gene>
    <name evidence="6" type="ORF">LADA_0H05974G</name>
</gene>